<dbReference type="InterPro" id="IPR000073">
    <property type="entry name" value="AB_hydrolase_1"/>
</dbReference>
<dbReference type="InterPro" id="IPR029058">
    <property type="entry name" value="AB_hydrolase_fold"/>
</dbReference>
<feature type="domain" description="AB hydrolase-1" evidence="1">
    <location>
        <begin position="61"/>
        <end position="294"/>
    </location>
</feature>
<dbReference type="Pfam" id="PF12697">
    <property type="entry name" value="Abhydrolase_6"/>
    <property type="match status" value="1"/>
</dbReference>
<dbReference type="EMBL" id="FMAC01000025">
    <property type="protein sequence ID" value="SCB40446.1"/>
    <property type="molecule type" value="Genomic_DNA"/>
</dbReference>
<dbReference type="PANTHER" id="PTHR43194">
    <property type="entry name" value="HYDROLASE ALPHA/BETA FOLD FAMILY"/>
    <property type="match status" value="1"/>
</dbReference>
<evidence type="ECO:0000313" key="3">
    <source>
        <dbReference type="Proteomes" id="UP000186228"/>
    </source>
</evidence>
<dbReference type="OrthoDB" id="7820973at2"/>
<sequence length="342" mass="37569">MDQDYQNPEQLDQVEQALVLKGQGSFAFAGTVLTAENGDTYHCDHGYVQYQIPPNARRYPLVLWHGAGLSGSQYESTPDGREGYRSIFLRRGYSVYIIDQPRQARAGRASKGSVALPDPLPTESIQFNILRLGIWSPPESPQFFPGGQFAQDPASINQFWRLGTLHGTGGDRLDWTGAGEAYDLNTGAVADLADEIGPVVLVTHSGGANQGWGAAMKSGKVKGIVAYEPTNFQFPEGELPPDTGPLQPSHTVPLQEFLKLTKIPIQLVYGDNLDQVPLWTQSFRDARAFVDAINRHGGRAEILHLPAIGIRGNTHFPFSDLNNLKIADLLSDFLHRHDLDGR</sequence>
<keyword evidence="2" id="KW-0378">Hydrolase</keyword>
<dbReference type="AlphaFoldDB" id="A0A1C3WKQ9"/>
<dbReference type="Proteomes" id="UP000186228">
    <property type="component" value="Unassembled WGS sequence"/>
</dbReference>
<accession>A0A1C3WKQ9</accession>
<protein>
    <submittedName>
        <fullName evidence="2">Alpha/beta hydrolase family protein</fullName>
    </submittedName>
</protein>
<dbReference type="GO" id="GO:0016787">
    <property type="term" value="F:hydrolase activity"/>
    <property type="evidence" value="ECO:0007669"/>
    <property type="project" value="UniProtKB-KW"/>
</dbReference>
<dbReference type="RefSeq" id="WP_075857164.1">
    <property type="nucleotide sequence ID" value="NZ_FMAC01000025.1"/>
</dbReference>
<organism evidence="2 3">
    <name type="scientific">Rhizobium hainanense</name>
    <dbReference type="NCBI Taxonomy" id="52131"/>
    <lineage>
        <taxon>Bacteria</taxon>
        <taxon>Pseudomonadati</taxon>
        <taxon>Pseudomonadota</taxon>
        <taxon>Alphaproteobacteria</taxon>
        <taxon>Hyphomicrobiales</taxon>
        <taxon>Rhizobiaceae</taxon>
        <taxon>Rhizobium/Agrobacterium group</taxon>
        <taxon>Rhizobium</taxon>
    </lineage>
</organism>
<dbReference type="SUPFAM" id="SSF53474">
    <property type="entry name" value="alpha/beta-Hydrolases"/>
    <property type="match status" value="1"/>
</dbReference>
<keyword evidence="3" id="KW-1185">Reference proteome</keyword>
<reference evidence="3" key="1">
    <citation type="submission" date="2016-08" db="EMBL/GenBank/DDBJ databases">
        <authorList>
            <person name="Varghese N."/>
            <person name="Submissions Spin"/>
        </authorList>
    </citation>
    <scope>NUCLEOTIDE SEQUENCE [LARGE SCALE GENOMIC DNA]</scope>
    <source>
        <strain evidence="3">CCBAU 57015</strain>
    </source>
</reference>
<dbReference type="CDD" id="cd12810">
    <property type="entry name" value="Esterase_713_like-3"/>
    <property type="match status" value="1"/>
</dbReference>
<dbReference type="PANTHER" id="PTHR43194:SF2">
    <property type="entry name" value="PEROXISOMAL MEMBRANE PROTEIN LPX1"/>
    <property type="match status" value="1"/>
</dbReference>
<proteinExistence type="predicted"/>
<dbReference type="InterPro" id="IPR050228">
    <property type="entry name" value="Carboxylesterase_BioH"/>
</dbReference>
<dbReference type="Gene3D" id="3.40.50.1820">
    <property type="entry name" value="alpha/beta hydrolase"/>
    <property type="match status" value="1"/>
</dbReference>
<dbReference type="STRING" id="52131.GA0061100_1255"/>
<evidence type="ECO:0000313" key="2">
    <source>
        <dbReference type="EMBL" id="SCB40446.1"/>
    </source>
</evidence>
<gene>
    <name evidence="2" type="ORF">GA0061100_1255</name>
</gene>
<name>A0A1C3WKQ9_9HYPH</name>
<evidence type="ECO:0000259" key="1">
    <source>
        <dbReference type="Pfam" id="PF12697"/>
    </source>
</evidence>